<reference evidence="3 4" key="1">
    <citation type="journal article" date="2008" name="Nat. Biotechnol.">
        <title>Genome sequencing and analysis of the filamentous fungus Penicillium chrysogenum.</title>
        <authorList>
            <person name="van den Berg M.A."/>
            <person name="Albang R."/>
            <person name="Albermann K."/>
            <person name="Badger J.H."/>
            <person name="Daran J.-M."/>
            <person name="Driessen A.J.M."/>
            <person name="Garcia-Estrada C."/>
            <person name="Fedorova N.D."/>
            <person name="Harris D.M."/>
            <person name="Heijne W.H.M."/>
            <person name="Joardar V.S."/>
            <person name="Kiel J.A.K.W."/>
            <person name="Kovalchuk A."/>
            <person name="Martin J.F."/>
            <person name="Nierman W.C."/>
            <person name="Nijland J.G."/>
            <person name="Pronk J.T."/>
            <person name="Roubos J.A."/>
            <person name="van der Klei I.J."/>
            <person name="van Peij N.N.M.E."/>
            <person name="Veenhuis M."/>
            <person name="von Doehren H."/>
            <person name="Wagner C."/>
            <person name="Wortman J.R."/>
            <person name="Bovenberg R.A.L."/>
        </authorList>
    </citation>
    <scope>NUCLEOTIDE SEQUENCE [LARGE SCALE GENOMIC DNA]</scope>
    <source>
        <strain evidence="4">ATCC 28089 / DSM 1075 / NRRL 1951 / Wisconsin 54-1255</strain>
    </source>
</reference>
<protein>
    <submittedName>
        <fullName evidence="3">Uncharacterized protein</fullName>
    </submittedName>
</protein>
<keyword evidence="2" id="KW-1133">Transmembrane helix</keyword>
<dbReference type="AlphaFoldDB" id="B6H7A8"/>
<keyword evidence="4" id="KW-1185">Reference proteome</keyword>
<dbReference type="VEuPathDB" id="FungiDB:PCH_Pc16g02250"/>
<feature type="compositionally biased region" description="Polar residues" evidence="1">
    <location>
        <begin position="11"/>
        <end position="28"/>
    </location>
</feature>
<name>B6H7A8_PENRW</name>
<evidence type="ECO:0000313" key="3">
    <source>
        <dbReference type="EMBL" id="CAP92895.1"/>
    </source>
</evidence>
<accession>B6H7A8</accession>
<dbReference type="STRING" id="500485.B6H7A8"/>
<evidence type="ECO:0000313" key="4">
    <source>
        <dbReference type="Proteomes" id="UP000000724"/>
    </source>
</evidence>
<proteinExistence type="predicted"/>
<keyword evidence="2" id="KW-0812">Transmembrane</keyword>
<evidence type="ECO:0000256" key="1">
    <source>
        <dbReference type="SAM" id="MobiDB-lite"/>
    </source>
</evidence>
<dbReference type="HOGENOM" id="CLU_1156723_0_0_1"/>
<evidence type="ECO:0000256" key="2">
    <source>
        <dbReference type="SAM" id="Phobius"/>
    </source>
</evidence>
<gene>
    <name evidence="3" type="ORF">Pc16g02250</name>
    <name evidence="3" type="ORF">PCH_Pc16g02250</name>
</gene>
<keyword evidence="2" id="KW-0472">Membrane</keyword>
<dbReference type="EMBL" id="AM920431">
    <property type="protein sequence ID" value="CAP92895.1"/>
    <property type="molecule type" value="Genomic_DNA"/>
</dbReference>
<feature type="transmembrane region" description="Helical" evidence="2">
    <location>
        <begin position="166"/>
        <end position="184"/>
    </location>
</feature>
<feature type="region of interest" description="Disordered" evidence="1">
    <location>
        <begin position="1"/>
        <end position="28"/>
    </location>
</feature>
<dbReference type="Proteomes" id="UP000000724">
    <property type="component" value="Contig Pc00c16"/>
</dbReference>
<sequence length="240" mass="27698">MNKGKMPIYQGHSSSLSSEPPQLCSNPLTNLPSQFQPSVYKFTSGQYFAEPAGHRSDYYWVTVYFPKDIDHRDIQDSEVMLYVKDMIVKGRFTIDDQSMHGLGGKCLSIPIKRDPDTPLPKSYTPDPTHPDLLLAENLAAYWKDQIAFKKVTLDRRMIFVETRRKTRVPAILGGIVTVFLSIFFDTWMDIWPYTYMNIYVHVLDTRELAMRFDIPTLTQFSDSTRQPIAQSLDNPFVLEI</sequence>
<organism evidence="3 4">
    <name type="scientific">Penicillium rubens (strain ATCC 28089 / DSM 1075 / NRRL 1951 / Wisconsin 54-1255)</name>
    <name type="common">Penicillium chrysogenum</name>
    <dbReference type="NCBI Taxonomy" id="500485"/>
    <lineage>
        <taxon>Eukaryota</taxon>
        <taxon>Fungi</taxon>
        <taxon>Dikarya</taxon>
        <taxon>Ascomycota</taxon>
        <taxon>Pezizomycotina</taxon>
        <taxon>Eurotiomycetes</taxon>
        <taxon>Eurotiomycetidae</taxon>
        <taxon>Eurotiales</taxon>
        <taxon>Aspergillaceae</taxon>
        <taxon>Penicillium</taxon>
        <taxon>Penicillium chrysogenum species complex</taxon>
    </lineage>
</organism>
<dbReference type="OrthoDB" id="4236250at2759"/>